<dbReference type="GO" id="GO:0016020">
    <property type="term" value="C:membrane"/>
    <property type="evidence" value="ECO:0007669"/>
    <property type="project" value="UniProtKB-SubCell"/>
</dbReference>
<evidence type="ECO:0000256" key="3">
    <source>
        <dbReference type="ARBA" id="ARBA00022989"/>
    </source>
</evidence>
<dbReference type="PANTHER" id="PTHR31310">
    <property type="match status" value="1"/>
</dbReference>
<dbReference type="Proteomes" id="UP000002774">
    <property type="component" value="Chromosome"/>
</dbReference>
<evidence type="ECO:0000256" key="1">
    <source>
        <dbReference type="ARBA" id="ARBA00004141"/>
    </source>
</evidence>
<evidence type="ECO:0000313" key="8">
    <source>
        <dbReference type="Proteomes" id="UP000002774"/>
    </source>
</evidence>
<dbReference type="PANTHER" id="PTHR31310:SF7">
    <property type="entry name" value="PA-PHOSPHATASE RELATED-FAMILY PROTEIN DDB_G0268928"/>
    <property type="match status" value="1"/>
</dbReference>
<evidence type="ECO:0000256" key="5">
    <source>
        <dbReference type="SAM" id="Phobius"/>
    </source>
</evidence>
<evidence type="ECO:0000256" key="2">
    <source>
        <dbReference type="ARBA" id="ARBA00022692"/>
    </source>
</evidence>
<keyword evidence="3 5" id="KW-1133">Transmembrane helix</keyword>
<dbReference type="EMBL" id="CM001403">
    <property type="protein sequence ID" value="EHQ30245.1"/>
    <property type="molecule type" value="Genomic_DNA"/>
</dbReference>
<feature type="transmembrane region" description="Helical" evidence="5">
    <location>
        <begin position="48"/>
        <end position="75"/>
    </location>
</feature>
<feature type="transmembrane region" description="Helical" evidence="5">
    <location>
        <begin position="225"/>
        <end position="245"/>
    </location>
</feature>
<feature type="transmembrane region" description="Helical" evidence="5">
    <location>
        <begin position="157"/>
        <end position="177"/>
    </location>
</feature>
<dbReference type="InterPro" id="IPR026841">
    <property type="entry name" value="Aur1/Ipt1"/>
</dbReference>
<feature type="transmembrane region" description="Helical" evidence="5">
    <location>
        <begin position="125"/>
        <end position="150"/>
    </location>
</feature>
<reference evidence="7" key="1">
    <citation type="submission" date="2011-09" db="EMBL/GenBank/DDBJ databases">
        <title>The permanent draft genome of Mucilaginibacter paludis DSM 18603.</title>
        <authorList>
            <consortium name="US DOE Joint Genome Institute (JGI-PGF)"/>
            <person name="Lucas S."/>
            <person name="Han J."/>
            <person name="Lapidus A."/>
            <person name="Bruce D."/>
            <person name="Goodwin L."/>
            <person name="Pitluck S."/>
            <person name="Peters L."/>
            <person name="Kyrpides N."/>
            <person name="Mavromatis K."/>
            <person name="Ivanova N."/>
            <person name="Mikhailova N."/>
            <person name="Held B."/>
            <person name="Detter J.C."/>
            <person name="Tapia R."/>
            <person name="Han C."/>
            <person name="Land M."/>
            <person name="Hauser L."/>
            <person name="Markowitz V."/>
            <person name="Cheng J.-F."/>
            <person name="Hugenholtz P."/>
            <person name="Woyke T."/>
            <person name="Wu D."/>
            <person name="Tindall B."/>
            <person name="Brambilla E."/>
            <person name="Klenk H.-P."/>
            <person name="Eisen J.A."/>
        </authorList>
    </citation>
    <scope>NUCLEOTIDE SEQUENCE [LARGE SCALE GENOMIC DNA]</scope>
    <source>
        <strain evidence="7">DSM 18603</strain>
    </source>
</reference>
<dbReference type="InterPro" id="IPR052185">
    <property type="entry name" value="IPC_Synthase-Related"/>
</dbReference>
<comment type="subcellular location">
    <subcellularLocation>
        <location evidence="1">Membrane</location>
        <topology evidence="1">Multi-pass membrane protein</topology>
    </subcellularLocation>
</comment>
<gene>
    <name evidence="7" type="ORF">Mucpa_6188</name>
</gene>
<dbReference type="HOGENOM" id="CLU_064587_0_0_10"/>
<keyword evidence="2 5" id="KW-0812">Transmembrane</keyword>
<feature type="transmembrane region" description="Helical" evidence="5">
    <location>
        <begin position="278"/>
        <end position="301"/>
    </location>
</feature>
<keyword evidence="8" id="KW-1185">Reference proteome</keyword>
<proteinExistence type="predicted"/>
<dbReference type="OrthoDB" id="629685at2"/>
<dbReference type="STRING" id="714943.Mucpa_6188"/>
<feature type="transmembrane region" description="Helical" evidence="5">
    <location>
        <begin position="17"/>
        <end position="36"/>
    </location>
</feature>
<feature type="domain" description="Inositolphosphotransferase Aur1/Ipt1" evidence="6">
    <location>
        <begin position="121"/>
        <end position="290"/>
    </location>
</feature>
<dbReference type="RefSeq" id="WP_008511831.1">
    <property type="nucleotide sequence ID" value="NZ_CM001403.1"/>
</dbReference>
<keyword evidence="4 5" id="KW-0472">Membrane</keyword>
<evidence type="ECO:0000259" key="6">
    <source>
        <dbReference type="Pfam" id="PF14378"/>
    </source>
</evidence>
<evidence type="ECO:0000313" key="7">
    <source>
        <dbReference type="EMBL" id="EHQ30245.1"/>
    </source>
</evidence>
<evidence type="ECO:0000256" key="4">
    <source>
        <dbReference type="ARBA" id="ARBA00023136"/>
    </source>
</evidence>
<dbReference type="CDD" id="cd03386">
    <property type="entry name" value="PAP2_Aur1_like"/>
    <property type="match status" value="1"/>
</dbReference>
<dbReference type="AlphaFoldDB" id="H1Y1B1"/>
<accession>H1Y1B1</accession>
<organism evidence="7 8">
    <name type="scientific">Mucilaginibacter paludis DSM 18603</name>
    <dbReference type="NCBI Taxonomy" id="714943"/>
    <lineage>
        <taxon>Bacteria</taxon>
        <taxon>Pseudomonadati</taxon>
        <taxon>Bacteroidota</taxon>
        <taxon>Sphingobacteriia</taxon>
        <taxon>Sphingobacteriales</taxon>
        <taxon>Sphingobacteriaceae</taxon>
        <taxon>Mucilaginibacter</taxon>
    </lineage>
</organism>
<protein>
    <submittedName>
        <fullName evidence="7">Phosphoesterase PA-phosphatase related protein</fullName>
    </submittedName>
</protein>
<feature type="transmembrane region" description="Helical" evidence="5">
    <location>
        <begin position="252"/>
        <end position="272"/>
    </location>
</feature>
<name>H1Y1B1_9SPHI</name>
<dbReference type="eggNOG" id="COG0671">
    <property type="taxonomic scope" value="Bacteria"/>
</dbReference>
<dbReference type="Pfam" id="PF14378">
    <property type="entry name" value="PAP2_3"/>
    <property type="match status" value="1"/>
</dbReference>
<sequence>MATASGPNGGIIINGKTIAVVAAISLGYLLLSWLLVGYKADQLVLVGLFNLAFYASSISRKFITGFSIFIVYWIIYDYMKAFPNYNYATVHIADLYNLEKHTFGINISGKLLTPNEYWRYNGNTALDLICGIFYLCWVPVPMAFAVYLFFKKRRQFLLFLFTFVLVNFIGFIIYYTFPAAPPWYVQYHGFNFVAHTPGNTAGLAKFDHYFNINLFKGIYAKGSNVFAAMPSLHSSYPIIVLYYGVKNKLGAANIFFATVMLGIWFAAVYLSHHYVLDVLAGITCAIIGIIFFNLLVAKSVVFNRFIDRFEKAIS</sequence>